<evidence type="ECO:0008006" key="4">
    <source>
        <dbReference type="Google" id="ProtNLM"/>
    </source>
</evidence>
<dbReference type="VEuPathDB" id="GiardiaDB:SS50377_20149"/>
<keyword evidence="3" id="KW-1185">Reference proteome</keyword>
<proteinExistence type="predicted"/>
<dbReference type="Proteomes" id="UP000018208">
    <property type="component" value="Unassembled WGS sequence"/>
</dbReference>
<dbReference type="EMBL" id="AUWU02000001">
    <property type="protein sequence ID" value="KAH0576803.1"/>
    <property type="molecule type" value="Genomic_DNA"/>
</dbReference>
<sequence>MSFPQPIDVHGFLTKFPEDAPTEIFETSKAFKVSQFVVILKQLLSSWKVLKQLKGQLEFDTNVQECVSMLVKYFGDYADDASEAEVACYLETFMLDKFQVKLVEEQWEVALWAIETFYRMQAGDYSVNESLKNVIIYPFLEDKVQFKEKSHLVQKIDNIENQEDQQLIAECSDEALSQQCEPSQSQSSVSSYDDGIYEY</sequence>
<name>V6LWN9_9EUKA</name>
<dbReference type="AlphaFoldDB" id="V6LWN9"/>
<gene>
    <name evidence="1" type="ORF">SS50377_14776</name>
    <name evidence="2" type="ORF">SS50377_20149</name>
</gene>
<organism evidence="1">
    <name type="scientific">Spironucleus salmonicida</name>
    <dbReference type="NCBI Taxonomy" id="348837"/>
    <lineage>
        <taxon>Eukaryota</taxon>
        <taxon>Metamonada</taxon>
        <taxon>Diplomonadida</taxon>
        <taxon>Hexamitidae</taxon>
        <taxon>Hexamitinae</taxon>
        <taxon>Spironucleus</taxon>
    </lineage>
</organism>
<dbReference type="EMBL" id="KI546100">
    <property type="protein sequence ID" value="EST45204.1"/>
    <property type="molecule type" value="Genomic_DNA"/>
</dbReference>
<reference evidence="2" key="2">
    <citation type="submission" date="2020-12" db="EMBL/GenBank/DDBJ databases">
        <title>New Spironucleus salmonicida genome in near-complete chromosomes.</title>
        <authorList>
            <person name="Xu F."/>
            <person name="Kurt Z."/>
            <person name="Jimenez-Gonzalez A."/>
            <person name="Astvaldsson A."/>
            <person name="Andersson J.O."/>
            <person name="Svard S.G."/>
        </authorList>
    </citation>
    <scope>NUCLEOTIDE SEQUENCE</scope>
    <source>
        <strain evidence="2">ATCC 50377</strain>
    </source>
</reference>
<protein>
    <recommendedName>
        <fullName evidence="4">Pre-rRNA-processing protein TSR2</fullName>
    </recommendedName>
</protein>
<evidence type="ECO:0000313" key="3">
    <source>
        <dbReference type="Proteomes" id="UP000018208"/>
    </source>
</evidence>
<accession>V6LWN9</accession>
<evidence type="ECO:0000313" key="1">
    <source>
        <dbReference type="EMBL" id="EST45204.1"/>
    </source>
</evidence>
<evidence type="ECO:0000313" key="2">
    <source>
        <dbReference type="EMBL" id="KAH0576803.1"/>
    </source>
</evidence>
<reference evidence="1 2" key="1">
    <citation type="journal article" date="2014" name="PLoS Genet.">
        <title>The Genome of Spironucleus salmonicida Highlights a Fish Pathogen Adapted to Fluctuating Environments.</title>
        <authorList>
            <person name="Xu F."/>
            <person name="Jerlstrom-Hultqvist J."/>
            <person name="Einarsson E."/>
            <person name="Astvaldsson A."/>
            <person name="Svard S.G."/>
            <person name="Andersson J.O."/>
        </authorList>
    </citation>
    <scope>NUCLEOTIDE SEQUENCE</scope>
    <source>
        <strain evidence="2">ATCC 50377</strain>
    </source>
</reference>